<dbReference type="PANTHER" id="PTHR43355:SF7">
    <property type="entry name" value="NAD(P)-BINDING DOMAIN-CONTAINING PROTEIN"/>
    <property type="match status" value="1"/>
</dbReference>
<sequence length="241" mass="26125">MKVLIIGATGNFGVRLVPALLAHGHHVVVFVRSASKLESQLPDTLHCQITVVEGSAKDSGAVKNAIIDHGCDAVVITAGLSAVAPWAHTDLPVIFRSVVEAVREAAKERAAPVRAWFLGGQGVLNFPGTKVMITSYVPIFLEHRENYNLLRSLPSDSIEWSMFCPNTMVPESASPTTTVQSRPVASADVPPLWKDSWIKHIPLIGRTLVCAINAMRYQTTLEQSAEFIAADLESHESPWVG</sequence>
<name>A0A7U2FAM0_PHANO</name>
<dbReference type="InterPro" id="IPR016040">
    <property type="entry name" value="NAD(P)-bd_dom"/>
</dbReference>
<proteinExistence type="predicted"/>
<gene>
    <name evidence="2" type="ORF">JI435_144660</name>
</gene>
<keyword evidence="3" id="KW-1185">Reference proteome</keyword>
<dbReference type="Gene3D" id="3.40.50.720">
    <property type="entry name" value="NAD(P)-binding Rossmann-like Domain"/>
    <property type="match status" value="1"/>
</dbReference>
<dbReference type="KEGG" id="pno:SNOG_14466"/>
<reference evidence="3" key="1">
    <citation type="journal article" date="2021" name="BMC Genomics">
        <title>Chromosome-level genome assembly and manually-curated proteome of model necrotroph Parastagonospora nodorum Sn15 reveals a genome-wide trove of candidate effector homologs, and redundancy of virulence-related functions within an accessory chromosome.</title>
        <authorList>
            <person name="Bertazzoni S."/>
            <person name="Jones D.A.B."/>
            <person name="Phan H.T."/>
            <person name="Tan K.-C."/>
            <person name="Hane J.K."/>
        </authorList>
    </citation>
    <scope>NUCLEOTIDE SEQUENCE [LARGE SCALE GENOMIC DNA]</scope>
    <source>
        <strain evidence="3">SN15 / ATCC MYA-4574 / FGSC 10173)</strain>
    </source>
</reference>
<dbReference type="PANTHER" id="PTHR43355">
    <property type="entry name" value="FLAVIN REDUCTASE (NADPH)"/>
    <property type="match status" value="1"/>
</dbReference>
<dbReference type="SUPFAM" id="SSF51735">
    <property type="entry name" value="NAD(P)-binding Rossmann-fold domains"/>
    <property type="match status" value="1"/>
</dbReference>
<dbReference type="InterPro" id="IPR036291">
    <property type="entry name" value="NAD(P)-bd_dom_sf"/>
</dbReference>
<dbReference type="OMA" id="VARIPWI"/>
<dbReference type="EMBL" id="CP069034">
    <property type="protein sequence ID" value="QRD01787.1"/>
    <property type="molecule type" value="Genomic_DNA"/>
</dbReference>
<dbReference type="VEuPathDB" id="FungiDB:JI435_144660"/>
<evidence type="ECO:0000313" key="3">
    <source>
        <dbReference type="Proteomes" id="UP000663193"/>
    </source>
</evidence>
<protein>
    <recommendedName>
        <fullName evidence="1">NAD(P)-binding domain-containing protein</fullName>
    </recommendedName>
</protein>
<dbReference type="AlphaFoldDB" id="A0A7U2FAM0"/>
<evidence type="ECO:0000313" key="2">
    <source>
        <dbReference type="EMBL" id="QRD01787.1"/>
    </source>
</evidence>
<organism evidence="2 3">
    <name type="scientific">Phaeosphaeria nodorum (strain SN15 / ATCC MYA-4574 / FGSC 10173)</name>
    <name type="common">Glume blotch fungus</name>
    <name type="synonym">Parastagonospora nodorum</name>
    <dbReference type="NCBI Taxonomy" id="321614"/>
    <lineage>
        <taxon>Eukaryota</taxon>
        <taxon>Fungi</taxon>
        <taxon>Dikarya</taxon>
        <taxon>Ascomycota</taxon>
        <taxon>Pezizomycotina</taxon>
        <taxon>Dothideomycetes</taxon>
        <taxon>Pleosporomycetidae</taxon>
        <taxon>Pleosporales</taxon>
        <taxon>Pleosporineae</taxon>
        <taxon>Phaeosphaeriaceae</taxon>
        <taxon>Parastagonospora</taxon>
    </lineage>
</organism>
<evidence type="ECO:0000259" key="1">
    <source>
        <dbReference type="Pfam" id="PF13460"/>
    </source>
</evidence>
<accession>A0A7U2FAM0</accession>
<feature type="domain" description="NAD(P)-binding" evidence="1">
    <location>
        <begin position="7"/>
        <end position="178"/>
    </location>
</feature>
<dbReference type="OrthoDB" id="10254221at2759"/>
<dbReference type="Proteomes" id="UP000663193">
    <property type="component" value="Chromosome 12"/>
</dbReference>
<dbReference type="Pfam" id="PF13460">
    <property type="entry name" value="NAD_binding_10"/>
    <property type="match status" value="1"/>
</dbReference>
<dbReference type="InterPro" id="IPR051606">
    <property type="entry name" value="Polyketide_Oxido-like"/>
</dbReference>
<dbReference type="RefSeq" id="XP_001804650.1">
    <property type="nucleotide sequence ID" value="XM_001804598.1"/>
</dbReference>